<proteinExistence type="predicted"/>
<gene>
    <name evidence="2" type="ORF">CC99x_00160</name>
    <name evidence="3" type="ORF">CC99x_006130</name>
</gene>
<dbReference type="EMBL" id="LKHV02000001">
    <property type="protein sequence ID" value="MCS5708483.1"/>
    <property type="molecule type" value="Genomic_DNA"/>
</dbReference>
<evidence type="ECO:0000313" key="2">
    <source>
        <dbReference type="EMBL" id="KRG19939.1"/>
    </source>
</evidence>
<accession>A0A0Q9YUZ3</accession>
<sequence>MANSGPMIQLQLLMLADLARPEPRRTLQDEESARKKDLNFLYSETKHRQKVERNQEKKHRGNKPVHYGKSSTPIQKRKGKF</sequence>
<organism evidence="2">
    <name type="scientific">Candidatus Berkiella cookevillensis</name>
    <dbReference type="NCBI Taxonomy" id="437022"/>
    <lineage>
        <taxon>Bacteria</taxon>
        <taxon>Pseudomonadati</taxon>
        <taxon>Pseudomonadota</taxon>
        <taxon>Gammaproteobacteria</taxon>
        <taxon>Candidatus Berkiellales</taxon>
        <taxon>Candidatus Berkiellaceae</taxon>
        <taxon>Candidatus Berkiella</taxon>
    </lineage>
</organism>
<feature type="region of interest" description="Disordered" evidence="1">
    <location>
        <begin position="23"/>
        <end position="81"/>
    </location>
</feature>
<keyword evidence="4" id="KW-1185">Reference proteome</keyword>
<dbReference type="EMBL" id="LKHV01000001">
    <property type="protein sequence ID" value="KRG19939.1"/>
    <property type="molecule type" value="Genomic_DNA"/>
</dbReference>
<protein>
    <submittedName>
        <fullName evidence="2">Uncharacterized protein</fullName>
    </submittedName>
</protein>
<evidence type="ECO:0000313" key="4">
    <source>
        <dbReference type="Proteomes" id="UP000051494"/>
    </source>
</evidence>
<reference evidence="3" key="3">
    <citation type="submission" date="2021-06" db="EMBL/GenBank/DDBJ databases">
        <title>Genomic Description and Analysis of Intracellular Bacteria, Candidatus Berkiella cookevillensis and Candidatus Berkiella aquae.</title>
        <authorList>
            <person name="Kidane D.T."/>
            <person name="Mehari Y.T."/>
            <person name="Rice F.C."/>
            <person name="Arivett B.A."/>
            <person name="Farone A.L."/>
            <person name="Berk S.G."/>
            <person name="Farone M.B."/>
        </authorList>
    </citation>
    <scope>NUCLEOTIDE SEQUENCE</scope>
    <source>
        <strain evidence="3">CC99</strain>
    </source>
</reference>
<comment type="caution">
    <text evidence="2">The sequence shown here is derived from an EMBL/GenBank/DDBJ whole genome shotgun (WGS) entry which is preliminary data.</text>
</comment>
<name>A0A0Q9YUZ3_9GAMM</name>
<dbReference type="Proteomes" id="UP000051494">
    <property type="component" value="Unassembled WGS sequence"/>
</dbReference>
<reference evidence="3" key="2">
    <citation type="journal article" date="2016" name="Genome Announc.">
        <title>Draft Genome Sequences of Two Novel Amoeba-Resistant Intranuclear Bacteria, 'Candidatus Berkiella cookevillensis' and 'Candidatus Berkiella aquae'.</title>
        <authorList>
            <person name="Mehari Y.T."/>
            <person name="Arivett B.A."/>
            <person name="Farone A.L."/>
            <person name="Gunderson J.H."/>
            <person name="Farone M.B."/>
        </authorList>
    </citation>
    <scope>NUCLEOTIDE SEQUENCE</scope>
    <source>
        <strain evidence="3">CC99</strain>
    </source>
</reference>
<feature type="compositionally biased region" description="Basic and acidic residues" evidence="1">
    <location>
        <begin position="23"/>
        <end position="38"/>
    </location>
</feature>
<dbReference type="AlphaFoldDB" id="A0A0Q9YUZ3"/>
<reference evidence="2" key="1">
    <citation type="submission" date="2015-09" db="EMBL/GenBank/DDBJ databases">
        <title>Draft Genome Sequences of Two Novel Amoeba-resistant Intranuclear Bacteria, Candidatus Berkiella cookevillensis and Candidatus Berkiella aquae.</title>
        <authorList>
            <person name="Mehari Y.T."/>
            <person name="Arivett B.A."/>
            <person name="Farone A.L."/>
            <person name="Gunderson J.H."/>
            <person name="Farone M.B."/>
        </authorList>
    </citation>
    <scope>NUCLEOTIDE SEQUENCE [LARGE SCALE GENOMIC DNA]</scope>
    <source>
        <strain evidence="2">CC99</strain>
    </source>
</reference>
<dbReference type="RefSeq" id="WP_057622653.1">
    <property type="nucleotide sequence ID" value="NZ_LKHV02000001.1"/>
</dbReference>
<evidence type="ECO:0000313" key="3">
    <source>
        <dbReference type="EMBL" id="MCS5708483.1"/>
    </source>
</evidence>
<evidence type="ECO:0000256" key="1">
    <source>
        <dbReference type="SAM" id="MobiDB-lite"/>
    </source>
</evidence>